<proteinExistence type="predicted"/>
<accession>A0A3R9L006</accession>
<sequence>MNGIKTFCFFYLAVLTIAGNASTHNDYGPVQSYTQSPFHTNSLSPQLRSGFSLNENQVEAYGTGTISSIWAVTPDYELDYYQNQIAIGGKWQLHQDWQLEMNYRWNYAGNNHLDRLTTSFHDWFNIDQNGREDVNNDRFIIDIPAYGIELENFRSESLSHALTSYLQYQLMTKKHHGLSAGLSLYYNNTHHGIFSSSEFEQGIQVNYGYRRDKHSLDAILALTFRNTPTVFKSMPYRSSTWTIGSSYRYQFSEKHHLIGQLAVHEGVSGGDDEFSKPSTEFTFGYRYQMENSAIELTAIENMFNADNSTDIAFGIGYRYLFGSVDNLEPETP</sequence>
<feature type="chain" id="PRO_5018574544" evidence="1">
    <location>
        <begin position="24"/>
        <end position="332"/>
    </location>
</feature>
<reference evidence="2 3" key="1">
    <citation type="submission" date="2018-12" db="EMBL/GenBank/DDBJ databases">
        <title>Genomic taxonomy of the Vibrionaceae family.</title>
        <authorList>
            <person name="Gomez-Gil B."/>
            <person name="Enciso-Ibarra K."/>
        </authorList>
    </citation>
    <scope>NUCLEOTIDE SEQUENCE [LARGE SCALE GENOMIC DNA]</scope>
    <source>
        <strain evidence="2 3">CAIM 594</strain>
    </source>
</reference>
<feature type="signal peptide" evidence="1">
    <location>
        <begin position="1"/>
        <end position="23"/>
    </location>
</feature>
<comment type="caution">
    <text evidence="2">The sequence shown here is derived from an EMBL/GenBank/DDBJ whole genome shotgun (WGS) entry which is preliminary data.</text>
</comment>
<dbReference type="InterPro" id="IPR021523">
    <property type="entry name" value="DUF3187"/>
</dbReference>
<dbReference type="Proteomes" id="UP000269041">
    <property type="component" value="Unassembled WGS sequence"/>
</dbReference>
<evidence type="ECO:0000313" key="3">
    <source>
        <dbReference type="Proteomes" id="UP000269041"/>
    </source>
</evidence>
<dbReference type="SUPFAM" id="SSF56935">
    <property type="entry name" value="Porins"/>
    <property type="match status" value="1"/>
</dbReference>
<gene>
    <name evidence="2" type="ORF">EJA03_16600</name>
</gene>
<keyword evidence="1" id="KW-0732">Signal</keyword>
<dbReference type="Pfam" id="PF11383">
    <property type="entry name" value="DUF3187"/>
    <property type="match status" value="1"/>
</dbReference>
<dbReference type="OrthoDB" id="5852241at2"/>
<organism evidence="2 3">
    <name type="scientific">Vibrio pectenicida</name>
    <dbReference type="NCBI Taxonomy" id="62763"/>
    <lineage>
        <taxon>Bacteria</taxon>
        <taxon>Pseudomonadati</taxon>
        <taxon>Pseudomonadota</taxon>
        <taxon>Gammaproteobacteria</taxon>
        <taxon>Vibrionales</taxon>
        <taxon>Vibrionaceae</taxon>
        <taxon>Vibrio</taxon>
    </lineage>
</organism>
<dbReference type="RefSeq" id="WP_125322852.1">
    <property type="nucleotide sequence ID" value="NZ_AP024889.1"/>
</dbReference>
<dbReference type="AlphaFoldDB" id="A0A3R9L006"/>
<name>A0A3R9L006_9VIBR</name>
<evidence type="ECO:0000313" key="2">
    <source>
        <dbReference type="EMBL" id="RSD29922.1"/>
    </source>
</evidence>
<evidence type="ECO:0000256" key="1">
    <source>
        <dbReference type="SAM" id="SignalP"/>
    </source>
</evidence>
<protein>
    <submittedName>
        <fullName evidence="2">DUF3187 family protein</fullName>
    </submittedName>
</protein>
<dbReference type="EMBL" id="RSFA01000097">
    <property type="protein sequence ID" value="RSD29922.1"/>
    <property type="molecule type" value="Genomic_DNA"/>
</dbReference>
<keyword evidence="3" id="KW-1185">Reference proteome</keyword>